<reference evidence="3" key="1">
    <citation type="submission" date="2025-08" db="UniProtKB">
        <authorList>
            <consortium name="Ensembl"/>
        </authorList>
    </citation>
    <scope>IDENTIFICATION</scope>
</reference>
<evidence type="ECO:0000259" key="2">
    <source>
        <dbReference type="Pfam" id="PF22009"/>
    </source>
</evidence>
<name>A0A8B9SG11_APTOW</name>
<evidence type="ECO:0000313" key="4">
    <source>
        <dbReference type="Proteomes" id="UP000694424"/>
    </source>
</evidence>
<reference evidence="3" key="2">
    <citation type="submission" date="2025-09" db="UniProtKB">
        <authorList>
            <consortium name="Ensembl"/>
        </authorList>
    </citation>
    <scope>IDENTIFICATION</scope>
</reference>
<evidence type="ECO:0000256" key="1">
    <source>
        <dbReference type="SAM" id="MobiDB-lite"/>
    </source>
</evidence>
<dbReference type="InterPro" id="IPR039681">
    <property type="entry name" value="IL18BP"/>
</dbReference>
<keyword evidence="4" id="KW-1185">Reference proteome</keyword>
<dbReference type="InterPro" id="IPR055139">
    <property type="entry name" value="IL18BP-like_dom"/>
</dbReference>
<dbReference type="AlphaFoldDB" id="A0A8B9SG11"/>
<organism evidence="3 4">
    <name type="scientific">Apteryx owenii</name>
    <name type="common">Little spotted kiwi</name>
    <dbReference type="NCBI Taxonomy" id="8824"/>
    <lineage>
        <taxon>Eukaryota</taxon>
        <taxon>Metazoa</taxon>
        <taxon>Chordata</taxon>
        <taxon>Craniata</taxon>
        <taxon>Vertebrata</taxon>
        <taxon>Euteleostomi</taxon>
        <taxon>Archelosauria</taxon>
        <taxon>Archosauria</taxon>
        <taxon>Dinosauria</taxon>
        <taxon>Saurischia</taxon>
        <taxon>Theropoda</taxon>
        <taxon>Coelurosauria</taxon>
        <taxon>Aves</taxon>
        <taxon>Palaeognathae</taxon>
        <taxon>Apterygiformes</taxon>
        <taxon>Apterygidae</taxon>
        <taxon>Apteryx</taxon>
    </lineage>
</organism>
<proteinExistence type="predicted"/>
<accession>A0A8B9SG11</accession>
<dbReference type="Gene3D" id="2.60.40.10">
    <property type="entry name" value="Immunoglobulins"/>
    <property type="match status" value="1"/>
</dbReference>
<dbReference type="InterPro" id="IPR036179">
    <property type="entry name" value="Ig-like_dom_sf"/>
</dbReference>
<dbReference type="Ensembl" id="ENSAOWT00000032488.1">
    <property type="protein sequence ID" value="ENSAOWP00000028679.1"/>
    <property type="gene ID" value="ENSAOWG00000019321.1"/>
</dbReference>
<dbReference type="Proteomes" id="UP000694424">
    <property type="component" value="Unplaced"/>
</dbReference>
<dbReference type="InterPro" id="IPR013783">
    <property type="entry name" value="Ig-like_fold"/>
</dbReference>
<dbReference type="Pfam" id="PF22009">
    <property type="entry name" value="YLDV-IL18BP-like"/>
    <property type="match status" value="1"/>
</dbReference>
<dbReference type="PANTHER" id="PTHR14292">
    <property type="entry name" value="INTERLEUKIN-18-BINDING PROTEIN"/>
    <property type="match status" value="1"/>
</dbReference>
<dbReference type="GO" id="GO:0042007">
    <property type="term" value="F:interleukin-18 binding"/>
    <property type="evidence" value="ECO:0007669"/>
    <property type="project" value="InterPro"/>
</dbReference>
<dbReference type="SUPFAM" id="SSF48726">
    <property type="entry name" value="Immunoglobulin"/>
    <property type="match status" value="1"/>
</dbReference>
<dbReference type="PANTHER" id="PTHR14292:SF2">
    <property type="entry name" value="INTERLEUKIN-18-BINDING PROTEIN"/>
    <property type="match status" value="1"/>
</dbReference>
<evidence type="ECO:0000313" key="3">
    <source>
        <dbReference type="Ensembl" id="ENSAOWP00000028679.1"/>
    </source>
</evidence>
<protein>
    <recommendedName>
        <fullName evidence="2">Interleukin-18-binding protein-like domain-containing protein</fullName>
    </recommendedName>
</protein>
<sequence>RGLAAHPGTGSSRSPRSAPPPPGAAALQLPSVTFLGVPPHVTVSCTALSSLPDLTLLYWLGNGSFVEKLYPDGAVREGMVVEEPRGSATVLHRDLHIGSLGARELRTNFTCVVLSPAGFAARQARWAPDEAPAEGPGLG</sequence>
<feature type="domain" description="Interleukin-18-binding protein-like" evidence="2">
    <location>
        <begin position="40"/>
        <end position="115"/>
    </location>
</feature>
<feature type="region of interest" description="Disordered" evidence="1">
    <location>
        <begin position="1"/>
        <end position="23"/>
    </location>
</feature>